<evidence type="ECO:0000256" key="2">
    <source>
        <dbReference type="ARBA" id="ARBA00022679"/>
    </source>
</evidence>
<evidence type="ECO:0000259" key="4">
    <source>
        <dbReference type="Pfam" id="PF13649"/>
    </source>
</evidence>
<evidence type="ECO:0000256" key="1">
    <source>
        <dbReference type="ARBA" id="ARBA00022603"/>
    </source>
</evidence>
<dbReference type="Pfam" id="PF13649">
    <property type="entry name" value="Methyltransf_25"/>
    <property type="match status" value="1"/>
</dbReference>
<evidence type="ECO:0000313" key="6">
    <source>
        <dbReference type="Proteomes" id="UP000094960"/>
    </source>
</evidence>
<dbReference type="PANTHER" id="PTHR43464">
    <property type="entry name" value="METHYLTRANSFERASE"/>
    <property type="match status" value="1"/>
</dbReference>
<keyword evidence="6" id="KW-1185">Reference proteome</keyword>
<protein>
    <recommendedName>
        <fullName evidence="4">Methyltransferase domain-containing protein</fullName>
    </recommendedName>
</protein>
<organism evidence="5 6">
    <name type="scientific">Streptomyces fodineus</name>
    <dbReference type="NCBI Taxonomy" id="1904616"/>
    <lineage>
        <taxon>Bacteria</taxon>
        <taxon>Bacillati</taxon>
        <taxon>Actinomycetota</taxon>
        <taxon>Actinomycetes</taxon>
        <taxon>Kitasatosporales</taxon>
        <taxon>Streptomycetaceae</taxon>
        <taxon>Streptomyces</taxon>
    </lineage>
</organism>
<sequence>MTTEATTFEQGYQKGYLPGAVGARRAPWDIGRPQDAVVELAAKGAFTGSILDIGCGLGDNAIHLAGRGLDVTAVDSAPTAVETAKARAASEGVQVNFGVADATTLAGYENRFDTILDSGLYHCLTDEDRKRYVEALARAGKPGARLHLLSFTNELPQAHFLVPVTEDTLRGDFVAPWTIEALNTVRYETTLDFERLRTRVPGIGEVPPADGKLCPGVEIDKDGVIWFDAWHLEARLS</sequence>
<dbReference type="InterPro" id="IPR041698">
    <property type="entry name" value="Methyltransf_25"/>
</dbReference>
<gene>
    <name evidence="5" type="ORF">BFF78_27105</name>
</gene>
<dbReference type="SUPFAM" id="SSF53335">
    <property type="entry name" value="S-adenosyl-L-methionine-dependent methyltransferases"/>
    <property type="match status" value="1"/>
</dbReference>
<dbReference type="CDD" id="cd02440">
    <property type="entry name" value="AdoMet_MTases"/>
    <property type="match status" value="1"/>
</dbReference>
<evidence type="ECO:0000313" key="5">
    <source>
        <dbReference type="EMBL" id="AOR37348.1"/>
    </source>
</evidence>
<dbReference type="RefSeq" id="WP_069783837.1">
    <property type="nucleotide sequence ID" value="NZ_CP017248.1"/>
</dbReference>
<keyword evidence="1" id="KW-0489">Methyltransferase</keyword>
<accession>A0A1D7YP49</accession>
<dbReference type="KEGG" id="spun:BFF78_27105"/>
<keyword evidence="3" id="KW-0949">S-adenosyl-L-methionine</keyword>
<feature type="domain" description="Methyltransferase" evidence="4">
    <location>
        <begin position="50"/>
        <end position="143"/>
    </location>
</feature>
<reference evidence="6" key="1">
    <citation type="submission" date="2016-09" db="EMBL/GenBank/DDBJ databases">
        <title>Streptomyces puniciscabiei strain:TW1S1 Genome sequencing and assembly.</title>
        <authorList>
            <person name="Kim M.-K."/>
            <person name="Kim S.B."/>
        </authorList>
    </citation>
    <scope>NUCLEOTIDE SEQUENCE [LARGE SCALE GENOMIC DNA]</scope>
    <source>
        <strain evidence="6">TW1S1</strain>
    </source>
</reference>
<dbReference type="EMBL" id="CP017248">
    <property type="protein sequence ID" value="AOR37348.1"/>
    <property type="molecule type" value="Genomic_DNA"/>
</dbReference>
<dbReference type="PANTHER" id="PTHR43464:SF19">
    <property type="entry name" value="UBIQUINONE BIOSYNTHESIS O-METHYLTRANSFERASE, MITOCHONDRIAL"/>
    <property type="match status" value="1"/>
</dbReference>
<dbReference type="GO" id="GO:0032259">
    <property type="term" value="P:methylation"/>
    <property type="evidence" value="ECO:0007669"/>
    <property type="project" value="UniProtKB-KW"/>
</dbReference>
<proteinExistence type="predicted"/>
<keyword evidence="2" id="KW-0808">Transferase</keyword>
<dbReference type="InterPro" id="IPR029063">
    <property type="entry name" value="SAM-dependent_MTases_sf"/>
</dbReference>
<evidence type="ECO:0000256" key="3">
    <source>
        <dbReference type="ARBA" id="ARBA00022691"/>
    </source>
</evidence>
<dbReference type="GO" id="GO:0008168">
    <property type="term" value="F:methyltransferase activity"/>
    <property type="evidence" value="ECO:0007669"/>
    <property type="project" value="UniProtKB-KW"/>
</dbReference>
<dbReference type="Proteomes" id="UP000094960">
    <property type="component" value="Chromosome"/>
</dbReference>
<dbReference type="AlphaFoldDB" id="A0A1D7YP49"/>
<name>A0A1D7YP49_9ACTN</name>
<dbReference type="Gene3D" id="3.40.50.150">
    <property type="entry name" value="Vaccinia Virus protein VP39"/>
    <property type="match status" value="1"/>
</dbReference>